<dbReference type="RefSeq" id="WP_012469474.1">
    <property type="nucleotide sequence ID" value="NC_010814.1"/>
</dbReference>
<gene>
    <name evidence="2" type="ordered locus">Glov_1409</name>
</gene>
<reference evidence="2 3" key="1">
    <citation type="submission" date="2008-05" db="EMBL/GenBank/DDBJ databases">
        <title>Complete sequence of chromosome of Geobacter lovleyi SZ.</title>
        <authorList>
            <consortium name="US DOE Joint Genome Institute"/>
            <person name="Lucas S."/>
            <person name="Copeland A."/>
            <person name="Lapidus A."/>
            <person name="Glavina del Rio T."/>
            <person name="Dalin E."/>
            <person name="Tice H."/>
            <person name="Bruce D."/>
            <person name="Goodwin L."/>
            <person name="Pitluck S."/>
            <person name="Chertkov O."/>
            <person name="Meincke L."/>
            <person name="Brettin T."/>
            <person name="Detter J.C."/>
            <person name="Han C."/>
            <person name="Tapia R."/>
            <person name="Kuske C.R."/>
            <person name="Schmutz J."/>
            <person name="Larimer F."/>
            <person name="Land M."/>
            <person name="Hauser L."/>
            <person name="Kyrpides N."/>
            <person name="Mikhailova N."/>
            <person name="Sung Y."/>
            <person name="Fletcher K.E."/>
            <person name="Ritalahti K.M."/>
            <person name="Loeffler F.E."/>
            <person name="Richardson P."/>
        </authorList>
    </citation>
    <scope>NUCLEOTIDE SEQUENCE [LARGE SCALE GENOMIC DNA]</scope>
    <source>
        <strain evidence="3">ATCC BAA-1151 / DSM 17278 / SZ</strain>
    </source>
</reference>
<dbReference type="AlphaFoldDB" id="B3E893"/>
<keyword evidence="1" id="KW-1133">Transmembrane helix</keyword>
<name>B3E893_TRIL1</name>
<dbReference type="OrthoDB" id="6184272at2"/>
<proteinExistence type="predicted"/>
<dbReference type="Proteomes" id="UP000002420">
    <property type="component" value="Chromosome"/>
</dbReference>
<dbReference type="eggNOG" id="ENOG502ZDQN">
    <property type="taxonomic scope" value="Bacteria"/>
</dbReference>
<evidence type="ECO:0000256" key="1">
    <source>
        <dbReference type="SAM" id="Phobius"/>
    </source>
</evidence>
<dbReference type="HOGENOM" id="CLU_052633_0_0_7"/>
<evidence type="ECO:0000313" key="3">
    <source>
        <dbReference type="Proteomes" id="UP000002420"/>
    </source>
</evidence>
<evidence type="ECO:0000313" key="2">
    <source>
        <dbReference type="EMBL" id="ACD95130.1"/>
    </source>
</evidence>
<keyword evidence="1" id="KW-0812">Transmembrane</keyword>
<dbReference type="KEGG" id="glo:Glov_1409"/>
<dbReference type="STRING" id="398767.Glov_1409"/>
<dbReference type="EMBL" id="CP001089">
    <property type="protein sequence ID" value="ACD95130.1"/>
    <property type="molecule type" value="Genomic_DNA"/>
</dbReference>
<accession>B3E893</accession>
<keyword evidence="1" id="KW-0472">Membrane</keyword>
<organism evidence="2 3">
    <name type="scientific">Trichlorobacter lovleyi (strain ATCC BAA-1151 / DSM 17278 / SZ)</name>
    <name type="common">Geobacter lovleyi</name>
    <dbReference type="NCBI Taxonomy" id="398767"/>
    <lineage>
        <taxon>Bacteria</taxon>
        <taxon>Pseudomonadati</taxon>
        <taxon>Thermodesulfobacteriota</taxon>
        <taxon>Desulfuromonadia</taxon>
        <taxon>Geobacterales</taxon>
        <taxon>Geobacteraceae</taxon>
        <taxon>Trichlorobacter</taxon>
    </lineage>
</organism>
<sequence length="406" mass="45126">MALAPIVKLYRKANRPPISGGVFSSLLAIDTDVISLIKSIRELNSNLFDEILVDDAEITTTEALPDQGSQVELIFRLPTGTDCKFYPSLSGLITGAPKISRGEMPSEFYLIEEDYFNGTDTPFPKLEKLSVVCKLIKGLSDLAHYHDEKTAAGHYRLIFIQPEDSTQPASKTVEIDTTINVDMLDGRIPDLTLVESLRADNPKTDPHYSSKVGVFRVSLAEFLQKCPVGQPTFSFLVSEWEDFINIFNNNLDTYLSGFAFHKAKREVAEAELKIADEFSKIIIDITGKLLGIPISLAAAIAIMKSTSVLESLMIVIGLGLATLIFSGTVGNQQRQLQRIIHAKNIVFNALEGKQEVYPDELKSAISEMKTGLDKNENKLRWLLRLFRCLSWAPFLVGVVIFGVFYL</sequence>
<feature type="transmembrane region" description="Helical" evidence="1">
    <location>
        <begin position="308"/>
        <end position="329"/>
    </location>
</feature>
<feature type="transmembrane region" description="Helical" evidence="1">
    <location>
        <begin position="385"/>
        <end position="405"/>
    </location>
</feature>
<protein>
    <submittedName>
        <fullName evidence="2">Uncharacterized protein</fullName>
    </submittedName>
</protein>
<keyword evidence="3" id="KW-1185">Reference proteome</keyword>